<evidence type="ECO:0000256" key="9">
    <source>
        <dbReference type="PIRSR" id="PIRSR634016-3"/>
    </source>
</evidence>
<dbReference type="InterPro" id="IPR045357">
    <property type="entry name" value="Aminopeptidase_N-like_N"/>
</dbReference>
<dbReference type="CDD" id="cd09601">
    <property type="entry name" value="M1_APN-Q_like"/>
    <property type="match status" value="1"/>
</dbReference>
<dbReference type="GO" id="GO:0016020">
    <property type="term" value="C:membrane"/>
    <property type="evidence" value="ECO:0007669"/>
    <property type="project" value="TreeGrafter"/>
</dbReference>
<feature type="binding site" evidence="9">
    <location>
        <position position="229"/>
    </location>
    <ligand>
        <name>Zn(2+)</name>
        <dbReference type="ChEBI" id="CHEBI:29105"/>
        <note>catalytic</note>
    </ligand>
</feature>
<dbReference type="SUPFAM" id="SSF63737">
    <property type="entry name" value="Leukotriene A4 hydrolase N-terminal domain"/>
    <property type="match status" value="1"/>
</dbReference>
<evidence type="ECO:0000313" key="16">
    <source>
        <dbReference type="WBParaSite" id="TASK_0000931301-mRNA-1"/>
    </source>
</evidence>
<dbReference type="GO" id="GO:0005615">
    <property type="term" value="C:extracellular space"/>
    <property type="evidence" value="ECO:0007669"/>
    <property type="project" value="TreeGrafter"/>
</dbReference>
<dbReference type="Gene3D" id="1.10.390.10">
    <property type="entry name" value="Neutral Protease Domain 2"/>
    <property type="match status" value="1"/>
</dbReference>
<keyword evidence="11" id="KW-1133">Transmembrane helix</keyword>
<dbReference type="InterPro" id="IPR034016">
    <property type="entry name" value="M1_APN-typ"/>
</dbReference>
<feature type="site" description="Transition state stabilizer" evidence="10">
    <location>
        <position position="315"/>
    </location>
</feature>
<evidence type="ECO:0000256" key="3">
    <source>
        <dbReference type="ARBA" id="ARBA00022670"/>
    </source>
</evidence>
<dbReference type="Pfam" id="PF01433">
    <property type="entry name" value="Peptidase_M1"/>
    <property type="match status" value="1"/>
</dbReference>
<dbReference type="InterPro" id="IPR014782">
    <property type="entry name" value="Peptidase_M1_dom"/>
</dbReference>
<dbReference type="PANTHER" id="PTHR11533">
    <property type="entry name" value="PROTEASE M1 ZINC METALLOPROTEASE"/>
    <property type="match status" value="1"/>
</dbReference>
<dbReference type="STRING" id="60517.A0A0R3WEQ6"/>
<reference evidence="16" key="1">
    <citation type="submission" date="2017-02" db="UniProtKB">
        <authorList>
            <consortium name="WormBaseParasite"/>
        </authorList>
    </citation>
    <scope>IDENTIFICATION</scope>
</reference>
<feature type="binding site" evidence="9">
    <location>
        <position position="252"/>
    </location>
    <ligand>
        <name>Zn(2+)</name>
        <dbReference type="ChEBI" id="CHEBI:29105"/>
        <note>catalytic</note>
    </ligand>
</feature>
<feature type="transmembrane region" description="Helical" evidence="11">
    <location>
        <begin position="344"/>
        <end position="365"/>
    </location>
</feature>
<gene>
    <name evidence="14" type="ORF">TASK_LOCUS9314</name>
</gene>
<dbReference type="GO" id="GO:0042277">
    <property type="term" value="F:peptide binding"/>
    <property type="evidence" value="ECO:0007669"/>
    <property type="project" value="TreeGrafter"/>
</dbReference>
<comment type="cofactor">
    <cofactor evidence="9">
        <name>Zn(2+)</name>
        <dbReference type="ChEBI" id="CHEBI:29105"/>
    </cofactor>
    <text evidence="9">Binds 1 zinc ion per subunit.</text>
</comment>
<comment type="similarity">
    <text evidence="1">Belongs to the peptidase M1 family.</text>
</comment>
<keyword evidence="11" id="KW-0472">Membrane</keyword>
<evidence type="ECO:0000313" key="15">
    <source>
        <dbReference type="Proteomes" id="UP000282613"/>
    </source>
</evidence>
<feature type="domain" description="Aminopeptidase N-like N-terminal" evidence="13">
    <location>
        <begin position="1"/>
        <end position="99"/>
    </location>
</feature>
<accession>A0A0R3WEQ6</accession>
<evidence type="ECO:0000256" key="1">
    <source>
        <dbReference type="ARBA" id="ARBA00010136"/>
    </source>
</evidence>
<evidence type="ECO:0000256" key="6">
    <source>
        <dbReference type="ARBA" id="ARBA00022833"/>
    </source>
</evidence>
<keyword evidence="7" id="KW-0482">Metalloprotease</keyword>
<evidence type="ECO:0000256" key="8">
    <source>
        <dbReference type="PIRSR" id="PIRSR634016-1"/>
    </source>
</evidence>
<keyword evidence="6 9" id="KW-0862">Zinc</keyword>
<name>A0A0R3WEQ6_TAEAS</name>
<dbReference type="SUPFAM" id="SSF55486">
    <property type="entry name" value="Metalloproteases ('zincins'), catalytic domain"/>
    <property type="match status" value="1"/>
</dbReference>
<dbReference type="EMBL" id="UYRS01019088">
    <property type="protein sequence ID" value="VDK42760.1"/>
    <property type="molecule type" value="Genomic_DNA"/>
</dbReference>
<dbReference type="GO" id="GO:0006508">
    <property type="term" value="P:proteolysis"/>
    <property type="evidence" value="ECO:0007669"/>
    <property type="project" value="UniProtKB-KW"/>
</dbReference>
<dbReference type="Proteomes" id="UP000282613">
    <property type="component" value="Unassembled WGS sequence"/>
</dbReference>
<dbReference type="GO" id="GO:0008270">
    <property type="term" value="F:zinc ion binding"/>
    <property type="evidence" value="ECO:0007669"/>
    <property type="project" value="InterPro"/>
</dbReference>
<evidence type="ECO:0000256" key="2">
    <source>
        <dbReference type="ARBA" id="ARBA00022438"/>
    </source>
</evidence>
<dbReference type="PANTHER" id="PTHR11533:SF174">
    <property type="entry name" value="PUROMYCIN-SENSITIVE AMINOPEPTIDASE-RELATED"/>
    <property type="match status" value="1"/>
</dbReference>
<evidence type="ECO:0000256" key="5">
    <source>
        <dbReference type="ARBA" id="ARBA00022801"/>
    </source>
</evidence>
<evidence type="ECO:0000256" key="11">
    <source>
        <dbReference type="SAM" id="Phobius"/>
    </source>
</evidence>
<evidence type="ECO:0000259" key="13">
    <source>
        <dbReference type="Pfam" id="PF17900"/>
    </source>
</evidence>
<keyword evidence="11" id="KW-0812">Transmembrane</keyword>
<evidence type="ECO:0000313" key="14">
    <source>
        <dbReference type="EMBL" id="VDK42760.1"/>
    </source>
</evidence>
<keyword evidence="3" id="KW-0645">Protease</keyword>
<dbReference type="FunFam" id="1.10.390.10:FF:000006">
    <property type="entry name" value="Puromycin-sensitive aminopeptidase"/>
    <property type="match status" value="1"/>
</dbReference>
<evidence type="ECO:0000256" key="7">
    <source>
        <dbReference type="ARBA" id="ARBA00023049"/>
    </source>
</evidence>
<dbReference type="GO" id="GO:0070006">
    <property type="term" value="F:metalloaminopeptidase activity"/>
    <property type="evidence" value="ECO:0007669"/>
    <property type="project" value="TreeGrafter"/>
</dbReference>
<evidence type="ECO:0000256" key="10">
    <source>
        <dbReference type="PIRSR" id="PIRSR634016-4"/>
    </source>
</evidence>
<sequence>MLGLYYSTYTDTNGKKCDILATQFESVFARRAFPCMDEPDRKATFEISIVALDNQVALSNMPEIYRNVIPTPEGCSEPSDGCNYVIVAFDCTPRMSTYLVAMVVGDFEYISSFVNLSGTSGASSSSESEIEGLTRVLPEKAEVRVYAPLGKCNFGQHALKVVEKSLRFYSKLFGSNYPLPKLDLVAIPDFACSAMENWGLITYRETALLIDPDNSSLLSKQSVALTVAHEVSHMWFGNLVTLSWWTDLWLNEGFATWAQYLAVDHCFPEYNIWNKFVSSTYICARRSDELKSSHPIEVEVNSGQEVEEIFDAISYQKGCCVIRMLHNYMSAPVSTAGYLLRSCYLYLLPILLLFPPVLLATPYLLTF</sequence>
<dbReference type="Gene3D" id="2.60.40.1730">
    <property type="entry name" value="tricorn interacting facor f3 domain"/>
    <property type="match status" value="1"/>
</dbReference>
<feature type="domain" description="Peptidase M1 membrane alanine aminopeptidase" evidence="12">
    <location>
        <begin position="158"/>
        <end position="331"/>
    </location>
</feature>
<dbReference type="WBParaSite" id="TASK_0000931301-mRNA-1">
    <property type="protein sequence ID" value="TASK_0000931301-mRNA-1"/>
    <property type="gene ID" value="TASK_0000931301"/>
</dbReference>
<dbReference type="OrthoDB" id="10031169at2759"/>
<protein>
    <submittedName>
        <fullName evidence="16">Peptidase_M1 domain-containing protein</fullName>
    </submittedName>
</protein>
<dbReference type="Pfam" id="PF17900">
    <property type="entry name" value="Peptidase_M1_N"/>
    <property type="match status" value="1"/>
</dbReference>
<dbReference type="GO" id="GO:0043171">
    <property type="term" value="P:peptide catabolic process"/>
    <property type="evidence" value="ECO:0007669"/>
    <property type="project" value="TreeGrafter"/>
</dbReference>
<keyword evidence="5" id="KW-0378">Hydrolase</keyword>
<feature type="binding site" evidence="9">
    <location>
        <position position="233"/>
    </location>
    <ligand>
        <name>Zn(2+)</name>
        <dbReference type="ChEBI" id="CHEBI:29105"/>
        <note>catalytic</note>
    </ligand>
</feature>
<proteinExistence type="inferred from homology"/>
<dbReference type="GO" id="GO:0005737">
    <property type="term" value="C:cytoplasm"/>
    <property type="evidence" value="ECO:0007669"/>
    <property type="project" value="TreeGrafter"/>
</dbReference>
<keyword evidence="4 9" id="KW-0479">Metal-binding</keyword>
<feature type="active site" description="Proton acceptor" evidence="8">
    <location>
        <position position="230"/>
    </location>
</feature>
<dbReference type="InterPro" id="IPR050344">
    <property type="entry name" value="Peptidase_M1_aminopeptidases"/>
</dbReference>
<dbReference type="InterPro" id="IPR042097">
    <property type="entry name" value="Aminopeptidase_N-like_N_sf"/>
</dbReference>
<reference evidence="14 15" key="2">
    <citation type="submission" date="2018-11" db="EMBL/GenBank/DDBJ databases">
        <authorList>
            <consortium name="Pathogen Informatics"/>
        </authorList>
    </citation>
    <scope>NUCLEOTIDE SEQUENCE [LARGE SCALE GENOMIC DNA]</scope>
</reference>
<dbReference type="AlphaFoldDB" id="A0A0R3WEQ6"/>
<evidence type="ECO:0000259" key="12">
    <source>
        <dbReference type="Pfam" id="PF01433"/>
    </source>
</evidence>
<dbReference type="InterPro" id="IPR027268">
    <property type="entry name" value="Peptidase_M4/M1_CTD_sf"/>
</dbReference>
<evidence type="ECO:0000256" key="4">
    <source>
        <dbReference type="ARBA" id="ARBA00022723"/>
    </source>
</evidence>
<organism evidence="16">
    <name type="scientific">Taenia asiatica</name>
    <name type="common">Asian tapeworm</name>
    <dbReference type="NCBI Taxonomy" id="60517"/>
    <lineage>
        <taxon>Eukaryota</taxon>
        <taxon>Metazoa</taxon>
        <taxon>Spiralia</taxon>
        <taxon>Lophotrochozoa</taxon>
        <taxon>Platyhelminthes</taxon>
        <taxon>Cestoda</taxon>
        <taxon>Eucestoda</taxon>
        <taxon>Cyclophyllidea</taxon>
        <taxon>Taeniidae</taxon>
        <taxon>Taenia</taxon>
    </lineage>
</organism>
<keyword evidence="2" id="KW-0031">Aminopeptidase</keyword>
<keyword evidence="15" id="KW-1185">Reference proteome</keyword>